<dbReference type="AlphaFoldDB" id="A0A1J5P0G3"/>
<reference evidence="1" key="1">
    <citation type="submission" date="2016-10" db="EMBL/GenBank/DDBJ databases">
        <title>Sequence of Gallionella enrichment culture.</title>
        <authorList>
            <person name="Poehlein A."/>
            <person name="Muehling M."/>
            <person name="Daniel R."/>
        </authorList>
    </citation>
    <scope>NUCLEOTIDE SEQUENCE</scope>
</reference>
<evidence type="ECO:0000313" key="1">
    <source>
        <dbReference type="EMBL" id="OIQ64574.1"/>
    </source>
</evidence>
<name>A0A1J5P0G3_9ZZZZ</name>
<proteinExistence type="predicted"/>
<sequence length="88" mass="10181">MKKQTLLYAELFPEPFLLVHTSIDQAVPVFYVWLQKYISHVLDRDRPGWRDEPNDTISIQFPATNTFEGAEEKLISISKSNVLLTESL</sequence>
<gene>
    <name evidence="1" type="ORF">GALL_538730</name>
</gene>
<dbReference type="EMBL" id="MLJW01008007">
    <property type="protein sequence ID" value="OIQ64574.1"/>
    <property type="molecule type" value="Genomic_DNA"/>
</dbReference>
<organism evidence="1">
    <name type="scientific">mine drainage metagenome</name>
    <dbReference type="NCBI Taxonomy" id="410659"/>
    <lineage>
        <taxon>unclassified sequences</taxon>
        <taxon>metagenomes</taxon>
        <taxon>ecological metagenomes</taxon>
    </lineage>
</organism>
<comment type="caution">
    <text evidence="1">The sequence shown here is derived from an EMBL/GenBank/DDBJ whole genome shotgun (WGS) entry which is preliminary data.</text>
</comment>
<accession>A0A1J5P0G3</accession>
<protein>
    <submittedName>
        <fullName evidence="1">Uncharacterized protein</fullName>
    </submittedName>
</protein>